<keyword evidence="3" id="KW-1185">Reference proteome</keyword>
<dbReference type="AlphaFoldDB" id="A0A0R1KXS6"/>
<reference evidence="2 3" key="1">
    <citation type="journal article" date="2015" name="Genome Announc.">
        <title>Expanding the biotechnology potential of lactobacilli through comparative genomics of 213 strains and associated genera.</title>
        <authorList>
            <person name="Sun Z."/>
            <person name="Harris H.M."/>
            <person name="McCann A."/>
            <person name="Guo C."/>
            <person name="Argimon S."/>
            <person name="Zhang W."/>
            <person name="Yang X."/>
            <person name="Jeffery I.B."/>
            <person name="Cooney J.C."/>
            <person name="Kagawa T.F."/>
            <person name="Liu W."/>
            <person name="Song Y."/>
            <person name="Salvetti E."/>
            <person name="Wrobel A."/>
            <person name="Rasinkangas P."/>
            <person name="Parkhill J."/>
            <person name="Rea M.C."/>
            <person name="O'Sullivan O."/>
            <person name="Ritari J."/>
            <person name="Douillard F.P."/>
            <person name="Paul Ross R."/>
            <person name="Yang R."/>
            <person name="Briner A.E."/>
            <person name="Felis G.E."/>
            <person name="de Vos W.M."/>
            <person name="Barrangou R."/>
            <person name="Klaenhammer T.R."/>
            <person name="Caufield P.W."/>
            <person name="Cui Y."/>
            <person name="Zhang H."/>
            <person name="O'Toole P.W."/>
        </authorList>
    </citation>
    <scope>NUCLEOTIDE SEQUENCE [LARGE SCALE GENOMIC DNA]</scope>
    <source>
        <strain evidence="2 3">DSM 19904</strain>
    </source>
</reference>
<sequence>MRIGLVLVWLILSFASQFYLMKFRGLYPISQATAKAKGEAVGEMNFFVAVALLVAYDLFGPIIAVWFYFWDKRLGTD</sequence>
<evidence type="ECO:0000313" key="2">
    <source>
        <dbReference type="EMBL" id="KRK88541.1"/>
    </source>
</evidence>
<dbReference type="Proteomes" id="UP000051581">
    <property type="component" value="Unassembled WGS sequence"/>
</dbReference>
<dbReference type="EMBL" id="AZEA01000008">
    <property type="protein sequence ID" value="KRK88541.1"/>
    <property type="molecule type" value="Genomic_DNA"/>
</dbReference>
<comment type="caution">
    <text evidence="2">The sequence shown here is derived from an EMBL/GenBank/DDBJ whole genome shotgun (WGS) entry which is preliminary data.</text>
</comment>
<evidence type="ECO:0000313" key="3">
    <source>
        <dbReference type="Proteomes" id="UP000051581"/>
    </source>
</evidence>
<feature type="transmembrane region" description="Helical" evidence="1">
    <location>
        <begin position="46"/>
        <end position="69"/>
    </location>
</feature>
<accession>A0A0R1KXS6</accession>
<keyword evidence="1" id="KW-0812">Transmembrane</keyword>
<organism evidence="2 3">
    <name type="scientific">Lentilactobacillus sunkii DSM 19904</name>
    <dbReference type="NCBI Taxonomy" id="1423808"/>
    <lineage>
        <taxon>Bacteria</taxon>
        <taxon>Bacillati</taxon>
        <taxon>Bacillota</taxon>
        <taxon>Bacilli</taxon>
        <taxon>Lactobacillales</taxon>
        <taxon>Lactobacillaceae</taxon>
        <taxon>Lentilactobacillus</taxon>
    </lineage>
</organism>
<evidence type="ECO:0000256" key="1">
    <source>
        <dbReference type="SAM" id="Phobius"/>
    </source>
</evidence>
<protein>
    <submittedName>
        <fullName evidence="2">Uncharacterized protein</fullName>
    </submittedName>
</protein>
<keyword evidence="1" id="KW-1133">Transmembrane helix</keyword>
<keyword evidence="1" id="KW-0472">Membrane</keyword>
<proteinExistence type="predicted"/>
<name>A0A0R1KXS6_9LACO</name>
<gene>
    <name evidence="2" type="ORF">FD17_GL002409</name>
</gene>
<dbReference type="PATRIC" id="fig|1423808.3.peg.2460"/>